<feature type="signal peptide" evidence="1">
    <location>
        <begin position="1"/>
        <end position="20"/>
    </location>
</feature>
<reference evidence="2 3" key="1">
    <citation type="submission" date="2020-04" db="EMBL/GenBank/DDBJ databases">
        <title>Pseudoalteromonas caenipelagi sp. nov., isolated from a tidal flat.</title>
        <authorList>
            <person name="Park S."/>
            <person name="Yoon J.-H."/>
        </authorList>
    </citation>
    <scope>NUCLEOTIDE SEQUENCE [LARGE SCALE GENOMIC DNA]</scope>
    <source>
        <strain evidence="2 3">JBTF-M23</strain>
    </source>
</reference>
<dbReference type="EMBL" id="JABBPG010000003">
    <property type="protein sequence ID" value="NOU50969.1"/>
    <property type="molecule type" value="Genomic_DNA"/>
</dbReference>
<name>A0A849VBG0_9GAMM</name>
<keyword evidence="3" id="KW-1185">Reference proteome</keyword>
<proteinExistence type="predicted"/>
<evidence type="ECO:0008006" key="4">
    <source>
        <dbReference type="Google" id="ProtNLM"/>
    </source>
</evidence>
<evidence type="ECO:0000313" key="3">
    <source>
        <dbReference type="Proteomes" id="UP000586305"/>
    </source>
</evidence>
<keyword evidence="1" id="KW-0732">Signal</keyword>
<dbReference type="RefSeq" id="WP_171626033.1">
    <property type="nucleotide sequence ID" value="NZ_JABBPG010000003.1"/>
</dbReference>
<protein>
    <recommendedName>
        <fullName evidence="4">LPP20 lipoprotein</fullName>
    </recommendedName>
</protein>
<evidence type="ECO:0000313" key="2">
    <source>
        <dbReference type="EMBL" id="NOU50969.1"/>
    </source>
</evidence>
<organism evidence="2 3">
    <name type="scientific">Pseudoalteromonas caenipelagi</name>
    <dbReference type="NCBI Taxonomy" id="2726988"/>
    <lineage>
        <taxon>Bacteria</taxon>
        <taxon>Pseudomonadati</taxon>
        <taxon>Pseudomonadota</taxon>
        <taxon>Gammaproteobacteria</taxon>
        <taxon>Alteromonadales</taxon>
        <taxon>Pseudoalteromonadaceae</taxon>
        <taxon>Pseudoalteromonas</taxon>
    </lineage>
</organism>
<sequence length="296" mass="31872">MKVVISVLFLLYSVSFHSFARDVIPCNGCAESEMQSKLKRYAQTKNDGRHLISVMDFTGANYQAYQVDVSRSGGPRDPGPRMLSATVTVTKVTDAIERSAESSARTVRSAMTGLRESLNGSIRLPNDSPYASASTALKDSAGFNSYIYHVINNDLSSFESALLQLNTALEQLAGNLQISVNSPVMSAASSLGANVYTSITFADGSSLEVQIQTARHLQKGLIIKTTATKNAQTADGERIPTSKYNIKGFRFNRNTVNMGAIIEYLRSLNVPVTGGGSCRVSGYCYLEGCIVTGQCS</sequence>
<dbReference type="AlphaFoldDB" id="A0A849VBG0"/>
<evidence type="ECO:0000256" key="1">
    <source>
        <dbReference type="SAM" id="SignalP"/>
    </source>
</evidence>
<accession>A0A849VBG0</accession>
<gene>
    <name evidence="2" type="ORF">HG263_10540</name>
</gene>
<feature type="chain" id="PRO_5032868290" description="LPP20 lipoprotein" evidence="1">
    <location>
        <begin position="21"/>
        <end position="296"/>
    </location>
</feature>
<comment type="caution">
    <text evidence="2">The sequence shown here is derived from an EMBL/GenBank/DDBJ whole genome shotgun (WGS) entry which is preliminary data.</text>
</comment>
<dbReference type="Proteomes" id="UP000586305">
    <property type="component" value="Unassembled WGS sequence"/>
</dbReference>